<dbReference type="Pfam" id="PF22599">
    <property type="entry name" value="SecDF_P1_head"/>
    <property type="match status" value="1"/>
</dbReference>
<dbReference type="Proteomes" id="UP000753961">
    <property type="component" value="Unassembled WGS sequence"/>
</dbReference>
<protein>
    <recommendedName>
        <fullName evidence="9 10">Multifunctional fusion protein</fullName>
    </recommendedName>
    <domain>
        <recommendedName>
            <fullName evidence="9">Protein translocase subunit SecD</fullName>
        </recommendedName>
    </domain>
    <domain>
        <recommendedName>
            <fullName evidence="10">Protein-export membrane protein SecF</fullName>
        </recommendedName>
    </domain>
</protein>
<evidence type="ECO:0000256" key="7">
    <source>
        <dbReference type="ARBA" id="ARBA00023010"/>
    </source>
</evidence>
<comment type="subunit">
    <text evidence="9">Forms a complex with SecF. Part of the essential Sec protein translocation apparatus which comprises SecA, SecYEG and auxiliary proteins SecDF. Other proteins may also be involved.</text>
</comment>
<dbReference type="NCBIfam" id="TIGR00916">
    <property type="entry name" value="2A0604s01"/>
    <property type="match status" value="2"/>
</dbReference>
<feature type="domain" description="Protein translocase subunit SecDF P1" evidence="12">
    <location>
        <begin position="200"/>
        <end position="253"/>
    </location>
</feature>
<dbReference type="InterPro" id="IPR048634">
    <property type="entry name" value="SecD_SecF_C"/>
</dbReference>
<comment type="function">
    <text evidence="9">Part of the Sec protein translocase complex. Interacts with the SecYEG preprotein conducting channel. SecDF uses the proton motive force (PMF) to complete protein translocation after the ATP-dependent function of SecA.</text>
</comment>
<dbReference type="GO" id="GO:0065002">
    <property type="term" value="P:intracellular protein transmembrane transport"/>
    <property type="evidence" value="ECO:0007669"/>
    <property type="project" value="UniProtKB-UniRule"/>
</dbReference>
<comment type="caution">
    <text evidence="14">The sequence shown here is derived from an EMBL/GenBank/DDBJ whole genome shotgun (WGS) entry which is preliminary data.</text>
</comment>
<keyword evidence="2 9" id="KW-0813">Transport</keyword>
<feature type="transmembrane region" description="Helical" evidence="9">
    <location>
        <begin position="653"/>
        <end position="676"/>
    </location>
</feature>
<comment type="subunit">
    <text evidence="10">Forms a complex with SecD. Part of the essential Sec protein translocation apparatus which comprises SecA, SecYEG and auxiliary proteins SecDF. Other proteins may also be involved.</text>
</comment>
<feature type="transmembrane region" description="Helical" evidence="9">
    <location>
        <begin position="582"/>
        <end position="603"/>
    </location>
</feature>
<keyword evidence="7 9" id="KW-0811">Translocation</keyword>
<feature type="transmembrane region" description="Helical" evidence="9">
    <location>
        <begin position="9"/>
        <end position="29"/>
    </location>
</feature>
<keyword evidence="8 9" id="KW-0472">Membrane</keyword>
<sequence length="1031" mass="113620">MQAKGVIKFFLILFAIVSAFQYLLIYPTWKVEKQADEYAERIGQRGDTQKEIDSLTKDAHIAYLDSMSGVPIFNIPLIKDYTYEELKGQQLALGLDLKGGLSALLQVDLKDFLENLSKNSQDPTFRQALNNAEERMRETGADFMSAFQTEWSSLANGKTLASIFAKNEVLAEDITFGSPDNAVMAVLRQKASETVKLTFNRLKDRIDKFGVSQPNISLDQSRNIIMVELPGVENYERARNYLQAQANLEFWNVYRVTDNNLIQTLSRANERLKQLQAGDTAALNQTIDLTQKDTIKTAVLDSLGNPTGDSTTQIVDVPQGENAFQSGPLFSNFTPNITGSLGLAAMGEAERNKRNIVMEYLQKPEIKSMFPSDIAFLWGSEPRRDYTSGEKTNKYVLYAIKKGRANAEAPLSGEHIVSATTAPDPITNEVAVSLKMDNQGARIWADMTTKAAQDNNREIAIVLDDEVVSAPSVNTPITDGNSSITGNFTVQEGNDLAAVLEVGKLPAKTKIISESLVGPSLGKDNIRKSVVSLVSGFLLVMVFMIFYYNGGGVVSIIALFTNLFFIFGALASYGTVLTLPGFAGIILTIGMAVDANVIIYERIKEELRAGKSTLNAVKDGFRHSYSAIIDANVTTLLVAVILAYFGVGPIKGFAVVLIWGVIFSFITAVWVTRLVIDYWNGKDKKLVSFMRPTTKGFLANINIDWLGKRKKAYIFSITLTLIGLISIFTRGWELGVDFKGGYSYNIEFPQNTEVSVGDLSDALTDAFDSEPVVKSIDVGNHYNVTTSYLIDDTSEDAPDRVRQKLFEGVNAVMGGNLDYEEFRAPEGQGTHIVSSSQVGPTIAEDIMKSSWEAILFSLIAIFLYIFIRFSKWQYSLGAVIAIFHDTLVILGIFSLLRGILPFSLEIDQAFIAAILTVIGYSMNDTVIVYDRIRENFNSYSKKSRYQLINDAINSTMSRTLITSGTTILVIMLLLIFGGSSIKGFAFAITFGIFFGTYSSIFIASPILYDLLGAGKDKKTAPEKSEKQTATV</sequence>
<proteinExistence type="inferred from homology"/>
<dbReference type="PRINTS" id="PR01755">
    <property type="entry name" value="SECFTRNLCASE"/>
</dbReference>
<dbReference type="GO" id="GO:0005886">
    <property type="term" value="C:plasma membrane"/>
    <property type="evidence" value="ECO:0007669"/>
    <property type="project" value="UniProtKB-SubCell"/>
</dbReference>
<feature type="transmembrane region" description="Helical" evidence="9">
    <location>
        <begin position="530"/>
        <end position="549"/>
    </location>
</feature>
<dbReference type="HAMAP" id="MF_01463_B">
    <property type="entry name" value="SecD_B"/>
    <property type="match status" value="1"/>
</dbReference>
<evidence type="ECO:0000259" key="13">
    <source>
        <dbReference type="Pfam" id="PF22599"/>
    </source>
</evidence>
<feature type="transmembrane region" description="Helical" evidence="9">
    <location>
        <begin position="624"/>
        <end position="647"/>
    </location>
</feature>
<feature type="transmembrane region" description="Helical" evidence="9">
    <location>
        <begin position="874"/>
        <end position="896"/>
    </location>
</feature>
<comment type="subcellular location">
    <subcellularLocation>
        <location evidence="1 9">Cell membrane</location>
        <topology evidence="1 9">Multi-pass membrane protein</topology>
    </subcellularLocation>
</comment>
<dbReference type="FunFam" id="1.20.1640.10:FF:000004">
    <property type="entry name" value="Protein translocase subunit SecD"/>
    <property type="match status" value="1"/>
</dbReference>
<dbReference type="InterPro" id="IPR022645">
    <property type="entry name" value="SecD/SecF_bac"/>
</dbReference>
<evidence type="ECO:0000256" key="10">
    <source>
        <dbReference type="HAMAP-Rule" id="MF_01464"/>
    </source>
</evidence>
<gene>
    <name evidence="14" type="primary">secDF</name>
    <name evidence="9" type="synonym">secD</name>
    <name evidence="10" type="synonym">secF</name>
    <name evidence="14" type="ORF">KUV50_03915</name>
</gene>
<feature type="transmembrane region" description="Helical" evidence="9">
    <location>
        <begin position="556"/>
        <end position="576"/>
    </location>
</feature>
<dbReference type="Gene3D" id="3.30.1360.200">
    <property type="match status" value="1"/>
</dbReference>
<evidence type="ECO:0000259" key="11">
    <source>
        <dbReference type="Pfam" id="PF02355"/>
    </source>
</evidence>
<dbReference type="InterPro" id="IPR048631">
    <property type="entry name" value="SecD_1st"/>
</dbReference>
<dbReference type="Pfam" id="PF07549">
    <property type="entry name" value="Sec_GG"/>
    <property type="match status" value="1"/>
</dbReference>
<dbReference type="EMBL" id="JAHVHU010000004">
    <property type="protein sequence ID" value="MBY5957269.1"/>
    <property type="molecule type" value="Genomic_DNA"/>
</dbReference>
<accession>A0A953LC08</accession>
<comment type="similarity">
    <text evidence="10">Belongs to the SecD/SecF family. SecF subfamily.</text>
</comment>
<dbReference type="NCBIfam" id="NF009585">
    <property type="entry name" value="PRK13024.1-5"/>
    <property type="match status" value="1"/>
</dbReference>
<feature type="domain" description="Protein export membrane protein SecD/SecF C-terminal" evidence="11">
    <location>
        <begin position="508"/>
        <end position="679"/>
    </location>
</feature>
<evidence type="ECO:0000313" key="14">
    <source>
        <dbReference type="EMBL" id="MBY5957269.1"/>
    </source>
</evidence>
<keyword evidence="6 9" id="KW-1133">Transmembrane helix</keyword>
<dbReference type="AlphaFoldDB" id="A0A953LC08"/>
<dbReference type="GO" id="GO:0043952">
    <property type="term" value="P:protein transport by the Sec complex"/>
    <property type="evidence" value="ECO:0007669"/>
    <property type="project" value="UniProtKB-UniRule"/>
</dbReference>
<dbReference type="RefSeq" id="WP_222578789.1">
    <property type="nucleotide sequence ID" value="NZ_JAHVHU010000004.1"/>
</dbReference>
<dbReference type="NCBIfam" id="TIGR01129">
    <property type="entry name" value="secD"/>
    <property type="match status" value="1"/>
</dbReference>
<dbReference type="GO" id="GO:0015450">
    <property type="term" value="F:protein-transporting ATPase activity"/>
    <property type="evidence" value="ECO:0007669"/>
    <property type="project" value="InterPro"/>
</dbReference>
<organism evidence="14 15">
    <name type="scientific">Membranihabitans marinus</name>
    <dbReference type="NCBI Taxonomy" id="1227546"/>
    <lineage>
        <taxon>Bacteria</taxon>
        <taxon>Pseudomonadati</taxon>
        <taxon>Bacteroidota</taxon>
        <taxon>Saprospiria</taxon>
        <taxon>Saprospirales</taxon>
        <taxon>Saprospiraceae</taxon>
        <taxon>Membranihabitans</taxon>
    </lineage>
</organism>
<dbReference type="Gene3D" id="3.30.70.3220">
    <property type="match status" value="1"/>
</dbReference>
<dbReference type="InterPro" id="IPR054384">
    <property type="entry name" value="SecDF_P1_head"/>
</dbReference>
<reference evidence="14" key="1">
    <citation type="submission" date="2021-06" db="EMBL/GenBank/DDBJ databases">
        <title>44 bacteria genomes isolated from Dapeng, Shenzhen.</title>
        <authorList>
            <person name="Zheng W."/>
            <person name="Yu S."/>
            <person name="Huang Y."/>
        </authorList>
    </citation>
    <scope>NUCLEOTIDE SEQUENCE</scope>
    <source>
        <strain evidence="14">DP5N28-2</strain>
    </source>
</reference>
<dbReference type="InterPro" id="IPR022646">
    <property type="entry name" value="SecD/SecF_CS"/>
</dbReference>
<evidence type="ECO:0000256" key="8">
    <source>
        <dbReference type="ARBA" id="ARBA00023136"/>
    </source>
</evidence>
<keyword evidence="3 9" id="KW-1003">Cell membrane</keyword>
<keyword evidence="15" id="KW-1185">Reference proteome</keyword>
<dbReference type="InterPro" id="IPR005665">
    <property type="entry name" value="SecF_bac"/>
</dbReference>
<feature type="transmembrane region" description="Helical" evidence="9">
    <location>
        <begin position="908"/>
        <end position="929"/>
    </location>
</feature>
<dbReference type="HAMAP" id="MF_01464_B">
    <property type="entry name" value="SecF_B"/>
    <property type="match status" value="1"/>
</dbReference>
<evidence type="ECO:0000256" key="5">
    <source>
        <dbReference type="ARBA" id="ARBA00022927"/>
    </source>
</evidence>
<evidence type="ECO:0000256" key="9">
    <source>
        <dbReference type="HAMAP-Rule" id="MF_01463"/>
    </source>
</evidence>
<dbReference type="InterPro" id="IPR022813">
    <property type="entry name" value="SecD/SecF_arch_bac"/>
</dbReference>
<dbReference type="PANTHER" id="PTHR30081:SF1">
    <property type="entry name" value="PROTEIN TRANSLOCASE SUBUNIT SECD"/>
    <property type="match status" value="1"/>
</dbReference>
<dbReference type="Gene3D" id="1.20.1640.10">
    <property type="entry name" value="Multidrug efflux transporter AcrB transmembrane domain"/>
    <property type="match status" value="2"/>
</dbReference>
<evidence type="ECO:0000256" key="6">
    <source>
        <dbReference type="ARBA" id="ARBA00022989"/>
    </source>
</evidence>
<feature type="transmembrane region" description="Helical" evidence="9">
    <location>
        <begin position="960"/>
        <end position="978"/>
    </location>
</feature>
<keyword evidence="5 9" id="KW-0653">Protein transport</keyword>
<evidence type="ECO:0000256" key="1">
    <source>
        <dbReference type="ARBA" id="ARBA00004651"/>
    </source>
</evidence>
<dbReference type="GO" id="GO:0006605">
    <property type="term" value="P:protein targeting"/>
    <property type="evidence" value="ECO:0007669"/>
    <property type="project" value="UniProtKB-UniRule"/>
</dbReference>
<feature type="domain" description="Protein export membrane protein SecD/SecF C-terminal" evidence="11">
    <location>
        <begin position="830"/>
        <end position="1010"/>
    </location>
</feature>
<dbReference type="Pfam" id="PF21760">
    <property type="entry name" value="SecD_1st"/>
    <property type="match status" value="1"/>
</dbReference>
<feature type="transmembrane region" description="Helical" evidence="9">
    <location>
        <begin position="849"/>
        <end position="867"/>
    </location>
</feature>
<evidence type="ECO:0000256" key="3">
    <source>
        <dbReference type="ARBA" id="ARBA00022475"/>
    </source>
</evidence>
<feature type="domain" description="SecDF P1 head subdomain" evidence="13">
    <location>
        <begin position="407"/>
        <end position="507"/>
    </location>
</feature>
<evidence type="ECO:0000313" key="15">
    <source>
        <dbReference type="Proteomes" id="UP000753961"/>
    </source>
</evidence>
<dbReference type="SUPFAM" id="SSF82866">
    <property type="entry name" value="Multidrug efflux transporter AcrB transmembrane domain"/>
    <property type="match status" value="2"/>
</dbReference>
<evidence type="ECO:0000256" key="4">
    <source>
        <dbReference type="ARBA" id="ARBA00022692"/>
    </source>
</evidence>
<feature type="transmembrane region" description="Helical" evidence="9">
    <location>
        <begin position="712"/>
        <end position="732"/>
    </location>
</feature>
<dbReference type="InterPro" id="IPR005791">
    <property type="entry name" value="SecD"/>
</dbReference>
<dbReference type="InterPro" id="IPR055344">
    <property type="entry name" value="SecD_SecF_C_bact"/>
</dbReference>
<comment type="similarity">
    <text evidence="9">Belongs to the SecD/SecF family. SecD subfamily.</text>
</comment>
<dbReference type="NCBIfam" id="TIGR00966">
    <property type="entry name" value="transloc_SecF"/>
    <property type="match status" value="1"/>
</dbReference>
<name>A0A953LC08_9BACT</name>
<evidence type="ECO:0000256" key="2">
    <source>
        <dbReference type="ARBA" id="ARBA00022448"/>
    </source>
</evidence>
<keyword evidence="4 9" id="KW-0812">Transmembrane</keyword>
<feature type="transmembrane region" description="Helical" evidence="9">
    <location>
        <begin position="984"/>
        <end position="1008"/>
    </location>
</feature>
<dbReference type="Pfam" id="PF02355">
    <property type="entry name" value="SecD_SecF_C"/>
    <property type="match status" value="2"/>
</dbReference>
<comment type="caution">
    <text evidence="9">Lacks conserved residue(s) required for the propagation of feature annotation.</text>
</comment>
<evidence type="ECO:0000259" key="12">
    <source>
        <dbReference type="Pfam" id="PF21760"/>
    </source>
</evidence>
<dbReference type="PANTHER" id="PTHR30081">
    <property type="entry name" value="PROTEIN-EXPORT MEMBRANE PROTEIN SEC"/>
    <property type="match status" value="1"/>
</dbReference>